<comment type="caution">
    <text evidence="1">The sequence shown here is derived from an EMBL/GenBank/DDBJ whole genome shotgun (WGS) entry which is preliminary data.</text>
</comment>
<organism evidence="1 2">
    <name type="scientific">Adiantum capillus-veneris</name>
    <name type="common">Maidenhair fern</name>
    <dbReference type="NCBI Taxonomy" id="13818"/>
    <lineage>
        <taxon>Eukaryota</taxon>
        <taxon>Viridiplantae</taxon>
        <taxon>Streptophyta</taxon>
        <taxon>Embryophyta</taxon>
        <taxon>Tracheophyta</taxon>
        <taxon>Polypodiopsida</taxon>
        <taxon>Polypodiidae</taxon>
        <taxon>Polypodiales</taxon>
        <taxon>Pteridineae</taxon>
        <taxon>Pteridaceae</taxon>
        <taxon>Vittarioideae</taxon>
        <taxon>Adiantum</taxon>
    </lineage>
</organism>
<proteinExistence type="predicted"/>
<dbReference type="EMBL" id="JABFUD020000021">
    <property type="protein sequence ID" value="KAI5063466.1"/>
    <property type="molecule type" value="Genomic_DNA"/>
</dbReference>
<gene>
    <name evidence="1" type="ORF">GOP47_0022013</name>
</gene>
<dbReference type="AlphaFoldDB" id="A0A9D4UAK6"/>
<evidence type="ECO:0000313" key="1">
    <source>
        <dbReference type="EMBL" id="KAI5063466.1"/>
    </source>
</evidence>
<reference evidence="1" key="1">
    <citation type="submission" date="2021-01" db="EMBL/GenBank/DDBJ databases">
        <title>Adiantum capillus-veneris genome.</title>
        <authorList>
            <person name="Fang Y."/>
            <person name="Liao Q."/>
        </authorList>
    </citation>
    <scope>NUCLEOTIDE SEQUENCE</scope>
    <source>
        <strain evidence="1">H3</strain>
        <tissue evidence="1">Leaf</tissue>
    </source>
</reference>
<dbReference type="Proteomes" id="UP000886520">
    <property type="component" value="Chromosome 21"/>
</dbReference>
<sequence length="111" mass="12210">MACKILVKELSAHETHRKHQLRLAGDVEIRIMRRLSTHAIAAVMPIVRLRRVHLTDGDGSCVAMDLCEGGTPLDMMNGRRQGLYMTCHEGALVVKAMDPGVLSSPTTVCFL</sequence>
<keyword evidence="2" id="KW-1185">Reference proteome</keyword>
<evidence type="ECO:0000313" key="2">
    <source>
        <dbReference type="Proteomes" id="UP000886520"/>
    </source>
</evidence>
<accession>A0A9D4UAK6</accession>
<name>A0A9D4UAK6_ADICA</name>
<protein>
    <submittedName>
        <fullName evidence="1">Uncharacterized protein</fullName>
    </submittedName>
</protein>